<protein>
    <submittedName>
        <fullName evidence="1">Uncharacterized protein</fullName>
    </submittedName>
</protein>
<keyword evidence="2" id="KW-1185">Reference proteome</keyword>
<name>A0A0D0APN2_9AGAR</name>
<dbReference type="OrthoDB" id="5946233at2759"/>
<proteinExistence type="predicted"/>
<sequence>MDFIPWFQAELDAYVDLINTTKKWAQKHKVLPHGPPDDIDEHPENYNVMNFKVLIDLDADYIQIAEQLYAPPDHPLGCPEITHDNVWNVYRGLLRKFQSNAPLTDTLDLHSYHNDREEFVEEVRNALNTTVGVEIEDLNPLHYDEESGYMGGVRGGLGPEIEDTDLADAVAQFSSDEEHLESDVEDM</sequence>
<organism evidence="1 2">
    <name type="scientific">Collybiopsis luxurians FD-317 M1</name>
    <dbReference type="NCBI Taxonomy" id="944289"/>
    <lineage>
        <taxon>Eukaryota</taxon>
        <taxon>Fungi</taxon>
        <taxon>Dikarya</taxon>
        <taxon>Basidiomycota</taxon>
        <taxon>Agaricomycotina</taxon>
        <taxon>Agaricomycetes</taxon>
        <taxon>Agaricomycetidae</taxon>
        <taxon>Agaricales</taxon>
        <taxon>Marasmiineae</taxon>
        <taxon>Omphalotaceae</taxon>
        <taxon>Collybiopsis</taxon>
        <taxon>Collybiopsis luxurians</taxon>
    </lineage>
</organism>
<gene>
    <name evidence="1" type="ORF">GYMLUDRAFT_251383</name>
</gene>
<reference evidence="1 2" key="1">
    <citation type="submission" date="2014-04" db="EMBL/GenBank/DDBJ databases">
        <title>Evolutionary Origins and Diversification of the Mycorrhizal Mutualists.</title>
        <authorList>
            <consortium name="DOE Joint Genome Institute"/>
            <consortium name="Mycorrhizal Genomics Consortium"/>
            <person name="Kohler A."/>
            <person name="Kuo A."/>
            <person name="Nagy L.G."/>
            <person name="Floudas D."/>
            <person name="Copeland A."/>
            <person name="Barry K.W."/>
            <person name="Cichocki N."/>
            <person name="Veneault-Fourrey C."/>
            <person name="LaButti K."/>
            <person name="Lindquist E.A."/>
            <person name="Lipzen A."/>
            <person name="Lundell T."/>
            <person name="Morin E."/>
            <person name="Murat C."/>
            <person name="Riley R."/>
            <person name="Ohm R."/>
            <person name="Sun H."/>
            <person name="Tunlid A."/>
            <person name="Henrissat B."/>
            <person name="Grigoriev I.V."/>
            <person name="Hibbett D.S."/>
            <person name="Martin F."/>
        </authorList>
    </citation>
    <scope>NUCLEOTIDE SEQUENCE [LARGE SCALE GENOMIC DNA]</scope>
    <source>
        <strain evidence="1 2">FD-317 M1</strain>
    </source>
</reference>
<dbReference type="AlphaFoldDB" id="A0A0D0APN2"/>
<dbReference type="Proteomes" id="UP000053593">
    <property type="component" value="Unassembled WGS sequence"/>
</dbReference>
<accession>A0A0D0APN2</accession>
<evidence type="ECO:0000313" key="2">
    <source>
        <dbReference type="Proteomes" id="UP000053593"/>
    </source>
</evidence>
<dbReference type="EMBL" id="KN834846">
    <property type="protein sequence ID" value="KIK52245.1"/>
    <property type="molecule type" value="Genomic_DNA"/>
</dbReference>
<evidence type="ECO:0000313" key="1">
    <source>
        <dbReference type="EMBL" id="KIK52245.1"/>
    </source>
</evidence>
<dbReference type="HOGENOM" id="CLU_090385_1_0_1"/>